<dbReference type="OrthoDB" id="2159131at2759"/>
<feature type="compositionally biased region" description="Basic and acidic residues" evidence="1">
    <location>
        <begin position="146"/>
        <end position="174"/>
    </location>
</feature>
<proteinExistence type="predicted"/>
<dbReference type="STRING" id="747525.W4K9Y3"/>
<sequence>MGKLNIAHHKSYHPYRQDNIARVRRDEAEAKVKEQQEEDRALLADAESRLDALRQRAGGASAGAGAGPLSSAEAGPSHLPTTSSLTSASLSSASRHINLFEDLEQQSLVLAARPSKKPASAPDPELERGVAFAPPKKDLNPWYTSRNDKDKDVDVKDARRDGRQLRELARKSRADPLAAIPSHIRHPARSRALTSASASTRPAPALVTGPTSSSPPSSTSKPALAQARLERESSERARALALIRRKQREREAEDAATPSTVHGGYGDVFNRADVAAAHRDWGRREGWRDRRWDEGESNGGMNTGRSRERVGRKEWEGGGRDNGWRR</sequence>
<dbReference type="RefSeq" id="XP_009544939.1">
    <property type="nucleotide sequence ID" value="XM_009546644.1"/>
</dbReference>
<dbReference type="GeneID" id="20676043"/>
<evidence type="ECO:0000313" key="3">
    <source>
        <dbReference type="EMBL" id="ETW82588.1"/>
    </source>
</evidence>
<gene>
    <name evidence="3" type="ORF">HETIRDRAFT_450406</name>
</gene>
<dbReference type="SMART" id="SM01083">
    <property type="entry name" value="Cir_N"/>
    <property type="match status" value="1"/>
</dbReference>
<organism evidence="3 4">
    <name type="scientific">Heterobasidion irregulare (strain TC 32-1)</name>
    <dbReference type="NCBI Taxonomy" id="747525"/>
    <lineage>
        <taxon>Eukaryota</taxon>
        <taxon>Fungi</taxon>
        <taxon>Dikarya</taxon>
        <taxon>Basidiomycota</taxon>
        <taxon>Agaricomycotina</taxon>
        <taxon>Agaricomycetes</taxon>
        <taxon>Russulales</taxon>
        <taxon>Bondarzewiaceae</taxon>
        <taxon>Heterobasidion</taxon>
        <taxon>Heterobasidion annosum species complex</taxon>
    </lineage>
</organism>
<name>W4K9Y3_HETIT</name>
<feature type="region of interest" description="Disordered" evidence="1">
    <location>
        <begin position="26"/>
        <end position="87"/>
    </location>
</feature>
<feature type="compositionally biased region" description="Basic and acidic residues" evidence="1">
    <location>
        <begin position="26"/>
        <end position="54"/>
    </location>
</feature>
<dbReference type="InParanoid" id="W4K9Y3"/>
<feature type="compositionally biased region" description="Low complexity" evidence="1">
    <location>
        <begin position="190"/>
        <end position="220"/>
    </location>
</feature>
<evidence type="ECO:0000259" key="2">
    <source>
        <dbReference type="SMART" id="SM01083"/>
    </source>
</evidence>
<dbReference type="EMBL" id="KI925457">
    <property type="protein sequence ID" value="ETW82588.1"/>
    <property type="molecule type" value="Genomic_DNA"/>
</dbReference>
<dbReference type="AlphaFoldDB" id="W4K9Y3"/>
<keyword evidence="4" id="KW-1185">Reference proteome</keyword>
<evidence type="ECO:0000313" key="4">
    <source>
        <dbReference type="Proteomes" id="UP000030671"/>
    </source>
</evidence>
<dbReference type="Proteomes" id="UP000030671">
    <property type="component" value="Unassembled WGS sequence"/>
</dbReference>
<dbReference type="InterPro" id="IPR039875">
    <property type="entry name" value="LENG1-like"/>
</dbReference>
<feature type="compositionally biased region" description="Low complexity" evidence="1">
    <location>
        <begin position="113"/>
        <end position="123"/>
    </location>
</feature>
<dbReference type="PANTHER" id="PTHR22093">
    <property type="entry name" value="LEUKOCYTE RECEPTOR CLUSTER LRC MEMBER 1"/>
    <property type="match status" value="1"/>
</dbReference>
<feature type="compositionally biased region" description="Basic and acidic residues" evidence="1">
    <location>
        <begin position="276"/>
        <end position="294"/>
    </location>
</feature>
<dbReference type="PANTHER" id="PTHR22093:SF0">
    <property type="entry name" value="LEUKOCYTE RECEPTOR CLUSTER MEMBER 1"/>
    <property type="match status" value="1"/>
</dbReference>
<reference evidence="3 4" key="1">
    <citation type="journal article" date="2012" name="New Phytol.">
        <title>Insight into trade-off between wood decay and parasitism from the genome of a fungal forest pathogen.</title>
        <authorList>
            <person name="Olson A."/>
            <person name="Aerts A."/>
            <person name="Asiegbu F."/>
            <person name="Belbahri L."/>
            <person name="Bouzid O."/>
            <person name="Broberg A."/>
            <person name="Canback B."/>
            <person name="Coutinho P.M."/>
            <person name="Cullen D."/>
            <person name="Dalman K."/>
            <person name="Deflorio G."/>
            <person name="van Diepen L.T."/>
            <person name="Dunand C."/>
            <person name="Duplessis S."/>
            <person name="Durling M."/>
            <person name="Gonthier P."/>
            <person name="Grimwood J."/>
            <person name="Fossdal C.G."/>
            <person name="Hansson D."/>
            <person name="Henrissat B."/>
            <person name="Hietala A."/>
            <person name="Himmelstrand K."/>
            <person name="Hoffmeister D."/>
            <person name="Hogberg N."/>
            <person name="James T.Y."/>
            <person name="Karlsson M."/>
            <person name="Kohler A."/>
            <person name="Kues U."/>
            <person name="Lee Y.H."/>
            <person name="Lin Y.C."/>
            <person name="Lind M."/>
            <person name="Lindquist E."/>
            <person name="Lombard V."/>
            <person name="Lucas S."/>
            <person name="Lunden K."/>
            <person name="Morin E."/>
            <person name="Murat C."/>
            <person name="Park J."/>
            <person name="Raffaello T."/>
            <person name="Rouze P."/>
            <person name="Salamov A."/>
            <person name="Schmutz J."/>
            <person name="Solheim H."/>
            <person name="Stahlberg J."/>
            <person name="Velez H."/>
            <person name="de Vries R.P."/>
            <person name="Wiebenga A."/>
            <person name="Woodward S."/>
            <person name="Yakovlev I."/>
            <person name="Garbelotto M."/>
            <person name="Martin F."/>
            <person name="Grigoriev I.V."/>
            <person name="Stenlid J."/>
        </authorList>
    </citation>
    <scope>NUCLEOTIDE SEQUENCE [LARGE SCALE GENOMIC DNA]</scope>
    <source>
        <strain evidence="3 4">TC 32-1</strain>
    </source>
</reference>
<feature type="compositionally biased region" description="Basic and acidic residues" evidence="1">
    <location>
        <begin position="228"/>
        <end position="238"/>
    </location>
</feature>
<protein>
    <recommendedName>
        <fullName evidence="2">CBF1-interacting co-repressor CIR N-terminal domain-containing protein</fullName>
    </recommendedName>
</protein>
<dbReference type="eggNOG" id="ENOG502RR25">
    <property type="taxonomic scope" value="Eukaryota"/>
</dbReference>
<evidence type="ECO:0000256" key="1">
    <source>
        <dbReference type="SAM" id="MobiDB-lite"/>
    </source>
</evidence>
<feature type="compositionally biased region" description="Basic and acidic residues" evidence="1">
    <location>
        <begin position="305"/>
        <end position="326"/>
    </location>
</feature>
<feature type="domain" description="CBF1-interacting co-repressor CIR N-terminal" evidence="2">
    <location>
        <begin position="11"/>
        <end position="47"/>
    </location>
</feature>
<dbReference type="HOGENOM" id="CLU_057377_0_0_1"/>
<feature type="compositionally biased region" description="Low complexity" evidence="1">
    <location>
        <begin position="67"/>
        <end position="87"/>
    </location>
</feature>
<accession>W4K9Y3</accession>
<dbReference type="KEGG" id="hir:HETIRDRAFT_450406"/>
<feature type="region of interest" description="Disordered" evidence="1">
    <location>
        <begin position="113"/>
        <end position="326"/>
    </location>
</feature>
<dbReference type="InterPro" id="IPR019339">
    <property type="entry name" value="CIR_N_dom"/>
</dbReference>